<evidence type="ECO:0000256" key="1">
    <source>
        <dbReference type="ARBA" id="ARBA00023002"/>
    </source>
</evidence>
<dbReference type="SUPFAM" id="SSF143243">
    <property type="entry name" value="Nqo5-like"/>
    <property type="match status" value="1"/>
</dbReference>
<dbReference type="InterPro" id="IPR001135">
    <property type="entry name" value="NADH_Q_OxRdtase_suD"/>
</dbReference>
<reference evidence="3" key="1">
    <citation type="submission" date="2016-10" db="EMBL/GenBank/DDBJ databases">
        <title>Sequence of Gallionella enrichment culture.</title>
        <authorList>
            <person name="Poehlein A."/>
            <person name="Muehling M."/>
            <person name="Daniel R."/>
        </authorList>
    </citation>
    <scope>NUCLEOTIDE SEQUENCE</scope>
</reference>
<dbReference type="InterPro" id="IPR037232">
    <property type="entry name" value="NADH_quin_OxRdtase_su_C/D-like"/>
</dbReference>
<feature type="domain" description="NADH-quinone oxidoreductase subunit D" evidence="2">
    <location>
        <begin position="271"/>
        <end position="430"/>
    </location>
</feature>
<dbReference type="GO" id="GO:0051287">
    <property type="term" value="F:NAD binding"/>
    <property type="evidence" value="ECO:0007669"/>
    <property type="project" value="InterPro"/>
</dbReference>
<evidence type="ECO:0000259" key="2">
    <source>
        <dbReference type="Pfam" id="PF00346"/>
    </source>
</evidence>
<dbReference type="Gene3D" id="1.10.645.10">
    <property type="entry name" value="Cytochrome-c3 Hydrogenase, chain B"/>
    <property type="match status" value="1"/>
</dbReference>
<dbReference type="Pfam" id="PF00346">
    <property type="entry name" value="Complex1_49kDa"/>
    <property type="match status" value="2"/>
</dbReference>
<dbReference type="PANTHER" id="PTHR43485:SF1">
    <property type="entry name" value="FORMATE HYDROGENLYASE SUBUNIT 5-RELATED"/>
    <property type="match status" value="1"/>
</dbReference>
<sequence>MLGNTTLTEFLDGLRTVPQHRPWPRHLLDERGWMDLIHQLAESDWTLLGLWADGGEVHAALRDEEDGAVAVASLSCPERKFPSLSGVRPGAIRLERALRDLWGLTPVGLTDPRPWLDHGRWPLSRPLALPRGPAPETPVDYPFLPVEGEALHIIPVGPVHAGIIEPGHFRFTCSGESVVRLEARLGYAHKGVEELMAGKPLAEAAKLAARLSGDSTVAYSLAFARAVEAATASEAPPRAHWLRALMAELERIANHLLDVGGVCNDAAFAVMLAHCTTLREAVLQANAACFGHRLLMDRIQPGGVTHDLTREGGATLRTLCATLAQRFNILVDIYDDLPSLQDRTVGTGIVRPALARRFGAGGFVGRASMQGGDARKAAAYPPYDELEFAVPTQPLGDVNARIWQRIEELRESLSLVNQLMDGMPGGPLMRPIPTRGGEGMALVEGFRGEILLWLRLSEAGKVVRCHPRDPSWFQWPLLEAAIEGNIVADFPLCNKSFNCSYSGVDL</sequence>
<dbReference type="SUPFAM" id="SSF56762">
    <property type="entry name" value="HydB/Nqo4-like"/>
    <property type="match status" value="1"/>
</dbReference>
<comment type="caution">
    <text evidence="3">The sequence shown here is derived from an EMBL/GenBank/DDBJ whole genome shotgun (WGS) entry which is preliminary data.</text>
</comment>
<dbReference type="GO" id="GO:0016651">
    <property type="term" value="F:oxidoreductase activity, acting on NAD(P)H"/>
    <property type="evidence" value="ECO:0007669"/>
    <property type="project" value="InterPro"/>
</dbReference>
<keyword evidence="1" id="KW-0560">Oxidoreductase</keyword>
<dbReference type="GO" id="GO:0016829">
    <property type="term" value="F:lyase activity"/>
    <property type="evidence" value="ECO:0007669"/>
    <property type="project" value="UniProtKB-KW"/>
</dbReference>
<organism evidence="3">
    <name type="scientific">mine drainage metagenome</name>
    <dbReference type="NCBI Taxonomy" id="410659"/>
    <lineage>
        <taxon>unclassified sequences</taxon>
        <taxon>metagenomes</taxon>
        <taxon>ecological metagenomes</taxon>
    </lineage>
</organism>
<feature type="domain" description="NADH-quinone oxidoreductase subunit D" evidence="2">
    <location>
        <begin position="436"/>
        <end position="505"/>
    </location>
</feature>
<protein>
    <submittedName>
        <fullName evidence="3">Formate hydrogenlyase subunit 5</fullName>
    </submittedName>
</protein>
<dbReference type="GO" id="GO:0048038">
    <property type="term" value="F:quinone binding"/>
    <property type="evidence" value="ECO:0007669"/>
    <property type="project" value="InterPro"/>
</dbReference>
<name>A0A1J5RWY5_9ZZZZ</name>
<evidence type="ECO:0000313" key="3">
    <source>
        <dbReference type="EMBL" id="OIQ96564.1"/>
    </source>
</evidence>
<dbReference type="AlphaFoldDB" id="A0A1J5RWY5"/>
<dbReference type="InterPro" id="IPR029014">
    <property type="entry name" value="NiFe-Hase_large"/>
</dbReference>
<proteinExistence type="predicted"/>
<dbReference type="InterPro" id="IPR052197">
    <property type="entry name" value="ComplexI_49kDa-like"/>
</dbReference>
<dbReference type="PANTHER" id="PTHR43485">
    <property type="entry name" value="HYDROGENASE-4 COMPONENT G"/>
    <property type="match status" value="1"/>
</dbReference>
<gene>
    <name evidence="3" type="primary">hycE_7</name>
    <name evidence="3" type="ORF">GALL_213900</name>
</gene>
<accession>A0A1J5RWY5</accession>
<keyword evidence="3" id="KW-0456">Lyase</keyword>
<dbReference type="EMBL" id="MLJW01000146">
    <property type="protein sequence ID" value="OIQ96564.1"/>
    <property type="molecule type" value="Genomic_DNA"/>
</dbReference>